<evidence type="ECO:0000313" key="14">
    <source>
        <dbReference type="EMBL" id="KRZ14368.1"/>
    </source>
</evidence>
<feature type="region of interest" description="Disordered" evidence="11">
    <location>
        <begin position="1004"/>
        <end position="1039"/>
    </location>
</feature>
<dbReference type="InterPro" id="IPR001192">
    <property type="entry name" value="PI-PLC_fam"/>
</dbReference>
<feature type="region of interest" description="Disordered" evidence="11">
    <location>
        <begin position="503"/>
        <end position="536"/>
    </location>
</feature>
<evidence type="ECO:0000256" key="2">
    <source>
        <dbReference type="ARBA" id="ARBA00012368"/>
    </source>
</evidence>
<keyword evidence="9" id="KW-0479">Metal-binding</keyword>
<dbReference type="CDD" id="cd13361">
    <property type="entry name" value="PH_PLC_beta"/>
    <property type="match status" value="1"/>
</dbReference>
<keyword evidence="3" id="KW-0963">Cytoplasm</keyword>
<dbReference type="GO" id="GO:0046488">
    <property type="term" value="P:phosphatidylinositol metabolic process"/>
    <property type="evidence" value="ECO:0007669"/>
    <property type="project" value="TreeGrafter"/>
</dbReference>
<evidence type="ECO:0000256" key="1">
    <source>
        <dbReference type="ARBA" id="ARBA00004496"/>
    </source>
</evidence>
<dbReference type="InterPro" id="IPR017946">
    <property type="entry name" value="PLC-like_Pdiesterase_TIM-brl"/>
</dbReference>
<organism evidence="14 15">
    <name type="scientific">Trichinella zimbabwensis</name>
    <dbReference type="NCBI Taxonomy" id="268475"/>
    <lineage>
        <taxon>Eukaryota</taxon>
        <taxon>Metazoa</taxon>
        <taxon>Ecdysozoa</taxon>
        <taxon>Nematoda</taxon>
        <taxon>Enoplea</taxon>
        <taxon>Dorylaimia</taxon>
        <taxon>Trichinellida</taxon>
        <taxon>Trichinellidae</taxon>
        <taxon>Trichinella</taxon>
    </lineage>
</organism>
<name>A0A0V1HVK5_9BILA</name>
<keyword evidence="6 10" id="KW-0443">Lipid metabolism</keyword>
<feature type="binding site" evidence="9">
    <location>
        <position position="373"/>
    </location>
    <ligand>
        <name>Ca(2+)</name>
        <dbReference type="ChEBI" id="CHEBI:29108"/>
    </ligand>
</feature>
<dbReference type="InterPro" id="IPR011992">
    <property type="entry name" value="EF-hand-dom_pair"/>
</dbReference>
<dbReference type="CDD" id="cd00275">
    <property type="entry name" value="C2_PLC_like"/>
    <property type="match status" value="1"/>
</dbReference>
<dbReference type="Gene3D" id="2.60.40.150">
    <property type="entry name" value="C2 domain"/>
    <property type="match status" value="1"/>
</dbReference>
<dbReference type="Pfam" id="PF22631">
    <property type="entry name" value="PLCB1-4-like_EFh"/>
    <property type="match status" value="1"/>
</dbReference>
<dbReference type="GO" id="GO:0005509">
    <property type="term" value="F:calcium ion binding"/>
    <property type="evidence" value="ECO:0007669"/>
    <property type="project" value="InterPro"/>
</dbReference>
<dbReference type="SMART" id="SM00148">
    <property type="entry name" value="PLCXc"/>
    <property type="match status" value="1"/>
</dbReference>
<dbReference type="InterPro" id="IPR001711">
    <property type="entry name" value="PLipase_C_Pinositol-sp_Y"/>
</dbReference>
<dbReference type="GO" id="GO:0051209">
    <property type="term" value="P:release of sequestered calcium ion into cytosol"/>
    <property type="evidence" value="ECO:0007669"/>
    <property type="project" value="TreeGrafter"/>
</dbReference>
<feature type="domain" description="C2" evidence="12">
    <location>
        <begin position="702"/>
        <end position="827"/>
    </location>
</feature>
<evidence type="ECO:0000256" key="9">
    <source>
        <dbReference type="PIRSR" id="PIRSR000956-2"/>
    </source>
</evidence>
<keyword evidence="4 10" id="KW-0378">Hydrolase</keyword>
<comment type="caution">
    <text evidence="14">The sequence shown here is derived from an EMBL/GenBank/DDBJ whole genome shotgun (WGS) entry which is preliminary data.</text>
</comment>
<dbReference type="STRING" id="268475.A0A0V1HVK5"/>
<evidence type="ECO:0000256" key="6">
    <source>
        <dbReference type="ARBA" id="ARBA00023098"/>
    </source>
</evidence>
<feature type="binding site" evidence="9">
    <location>
        <position position="424"/>
    </location>
    <ligand>
        <name>Ca(2+)</name>
        <dbReference type="ChEBI" id="CHEBI:29108"/>
    </ligand>
</feature>
<dbReference type="CDD" id="cd08591">
    <property type="entry name" value="PI-PLCc_beta"/>
    <property type="match status" value="1"/>
</dbReference>
<dbReference type="SUPFAM" id="SSF51695">
    <property type="entry name" value="PLC-like phosphodiesterases"/>
    <property type="match status" value="1"/>
</dbReference>
<keyword evidence="15" id="KW-1185">Reference proteome</keyword>
<dbReference type="Gene3D" id="3.20.20.190">
    <property type="entry name" value="Phosphatidylinositol (PI) phosphodiesterase"/>
    <property type="match status" value="1"/>
</dbReference>
<feature type="binding site" evidence="9">
    <location>
        <position position="342"/>
    </location>
    <ligand>
        <name>Ca(2+)</name>
        <dbReference type="ChEBI" id="CHEBI:29108"/>
    </ligand>
</feature>
<evidence type="ECO:0000256" key="4">
    <source>
        <dbReference type="ARBA" id="ARBA00022801"/>
    </source>
</evidence>
<accession>A0A0V1HVK5</accession>
<dbReference type="Pfam" id="PF09279">
    <property type="entry name" value="EF-hand_like"/>
    <property type="match status" value="1"/>
</dbReference>
<dbReference type="Pfam" id="PF17787">
    <property type="entry name" value="PH_14"/>
    <property type="match status" value="1"/>
</dbReference>
<keyword evidence="5 10" id="KW-0442">Lipid degradation</keyword>
<evidence type="ECO:0000256" key="7">
    <source>
        <dbReference type="ARBA" id="ARBA00023224"/>
    </source>
</evidence>
<dbReference type="PRINTS" id="PR00390">
    <property type="entry name" value="PHPHLIPASEC"/>
</dbReference>
<sequence>LHHRLHHHYPPQRMNKDLEFKWQVSVPDHLRHGLYFDRWDEETNTFELRCFVQVDEYGFFLYWMAEGKEAQILDLTQVSDVRSGCWLKDTKAPPDFELRFTGSRESLESRAVTVVSGVDFVNLNFTCFIAEDAAIAQEWKIAMMKVLKNFRVAHVCPMTCLLKHWKMLSLSLNSNRKIPIKNIVRTFISGRTEKFIIQCLVDSRLCEGKNFEIDPEKFTFETFYHLCVRICPRSEIQELFSQIAGSEEFITVAQLISFLNEKQRDPRLNEILYPECDKSKTMIIIRKYEQVEEHVNQERLYYDGFLRFMMSEDNAPMLYDRIELNQDMDQPLSDYLINSSHNTYLTGRQFGGRSSVEMYRQVLLSGCRCIELDCWDGTSGVGKDEPIITHGKAMCTDILFKDVIAAIKETAFVTSVYPVILSFENHCSKKNQLKMAAYCMKIFGDMLLSSPLSSHPLEPGVPLPSPNQLKGKILIKSKRLNPDVEKQELEQFLKKGQLEEDVEEFSENPEVDETPGTDSTSDVLNENEAHPELKGTESVTFRSKLRSLAGAKIKEMALSKEEEERLLAQYHYISATTNIHPLLSSLVNYTHPVKFAGFNVAEQNNCHFHMSSFSESTGLGYLKTSAIELVNYNKRQISRIYPKGGRVDSSNYLPQIFWNAGCQMVSLNFQTPDLAMQLNQGKFEYNGTCGYLLKPDFLRRADRMFDPFSESPVDGVVAAYCSVRVISGQFLSEKKIGTYVEVEMYGLPTDTIRKEFKTKMVPSNGLNPVYNEEPFVFRKIVLPELAVLRFAVYDENSKLLGQRILPLDGLQPGYRHISLRSEINFPLTLPTLFCHIVLKTYIPEGLGDIVEALSDPKGYLSMIEKRQQQMEHMGIRREDIDEVPSDRKLITIKNSAGDSVDSTSEVRTATCPATPISSSSTQTSGKAIKGTEMGLLQLKLDEHVTYEELKLEKAYVKLTKKHLKEYEYVKRRHAKERLGMQRQQTLAFEKITAKKQPLAFVRNQSKSLPQNRSEHRSVYQSKSLDVTGPNNRLHDGVGPSRMMHIRHTIAEQTRDWSELTKRQLEAEHRMRKTQIEEEWTLLKKLLVQVHQQQRTAAKQQLEAESKLLRQKQTKKSMDDSKAIQLGKTVKTKAERDRRVKEVQEKNCKIFLEERRRLAVKHQRQEELLAKFQAEQMERLDKEARHASDLEDQMYMEALLASKPETLTCLYHSCGRSGHEPTPFLLFTSCSCFTKFLVITKKLRFTFPLNTGTSKFRMRITYEKTELKILKKMVVLFVFKLNKDTSVI</sequence>
<feature type="binding site" evidence="9">
    <location>
        <position position="371"/>
    </location>
    <ligand>
        <name>Ca(2+)</name>
        <dbReference type="ChEBI" id="CHEBI:29108"/>
    </ligand>
</feature>
<keyword evidence="7" id="KW-0807">Transducer</keyword>
<dbReference type="InterPro" id="IPR035892">
    <property type="entry name" value="C2_domain_sf"/>
</dbReference>
<evidence type="ECO:0000313" key="15">
    <source>
        <dbReference type="Proteomes" id="UP000055024"/>
    </source>
</evidence>
<dbReference type="GO" id="GO:0016042">
    <property type="term" value="P:lipid catabolic process"/>
    <property type="evidence" value="ECO:0007669"/>
    <property type="project" value="UniProtKB-KW"/>
</dbReference>
<dbReference type="EMBL" id="JYDP01000025">
    <property type="protein sequence ID" value="KRZ14368.1"/>
    <property type="molecule type" value="Genomic_DNA"/>
</dbReference>
<dbReference type="FunFam" id="2.60.40.150:FF:000008">
    <property type="entry name" value="1-phosphatidylinositol 4,5-bisphosphate phosphodiesterase"/>
    <property type="match status" value="1"/>
</dbReference>
<feature type="non-terminal residue" evidence="14">
    <location>
        <position position="1"/>
    </location>
</feature>
<comment type="cofactor">
    <cofactor evidence="9">
        <name>Ca(2+)</name>
        <dbReference type="ChEBI" id="CHEBI:29108"/>
    </cofactor>
    <text evidence="9">Binds 1 Ca(2+) ion per subunit.</text>
</comment>
<evidence type="ECO:0000259" key="12">
    <source>
        <dbReference type="PROSITE" id="PS50004"/>
    </source>
</evidence>
<dbReference type="SUPFAM" id="SSF50729">
    <property type="entry name" value="PH domain-like"/>
    <property type="match status" value="1"/>
</dbReference>
<dbReference type="PROSITE" id="PS50008">
    <property type="entry name" value="PIPLC_Y_DOMAIN"/>
    <property type="match status" value="1"/>
</dbReference>
<feature type="compositionally biased region" description="Acidic residues" evidence="11">
    <location>
        <begin position="503"/>
        <end position="515"/>
    </location>
</feature>
<dbReference type="SMART" id="SM00149">
    <property type="entry name" value="PLCYc"/>
    <property type="match status" value="1"/>
</dbReference>
<dbReference type="GO" id="GO:0048015">
    <property type="term" value="P:phosphatidylinositol-mediated signaling"/>
    <property type="evidence" value="ECO:0007669"/>
    <property type="project" value="TreeGrafter"/>
</dbReference>
<feature type="compositionally biased region" description="Polar residues" evidence="11">
    <location>
        <begin position="1018"/>
        <end position="1030"/>
    </location>
</feature>
<protein>
    <recommendedName>
        <fullName evidence="2 10">Phosphoinositide phospholipase C</fullName>
        <ecNumber evidence="2 10">3.1.4.11</ecNumber>
    </recommendedName>
</protein>
<dbReference type="InterPro" id="IPR015359">
    <property type="entry name" value="PLC_EF-hand-like"/>
</dbReference>
<evidence type="ECO:0000256" key="5">
    <source>
        <dbReference type="ARBA" id="ARBA00022963"/>
    </source>
</evidence>
<evidence type="ECO:0000256" key="11">
    <source>
        <dbReference type="SAM" id="MobiDB-lite"/>
    </source>
</evidence>
<dbReference type="SUPFAM" id="SSF49562">
    <property type="entry name" value="C2 domain (Calcium/lipid-binding domain, CaLB)"/>
    <property type="match status" value="1"/>
</dbReference>
<dbReference type="InterPro" id="IPR037862">
    <property type="entry name" value="PLC-beta_PH"/>
</dbReference>
<feature type="domain" description="PI-PLC Y-box" evidence="13">
    <location>
        <begin position="583"/>
        <end position="699"/>
    </location>
</feature>
<dbReference type="InterPro" id="IPR042531">
    <property type="entry name" value="PLC-beta_C_sf"/>
</dbReference>
<dbReference type="PROSITE" id="PS50007">
    <property type="entry name" value="PIPLC_X_DOMAIN"/>
    <property type="match status" value="1"/>
</dbReference>
<reference evidence="14 15" key="1">
    <citation type="submission" date="2015-01" db="EMBL/GenBank/DDBJ databases">
        <title>Evolution of Trichinella species and genotypes.</title>
        <authorList>
            <person name="Korhonen P.K."/>
            <person name="Edoardo P."/>
            <person name="Giuseppe L.R."/>
            <person name="Gasser R.B."/>
        </authorList>
    </citation>
    <scope>NUCLEOTIDE SEQUENCE [LARGE SCALE GENOMIC DNA]</scope>
    <source>
        <strain evidence="14">ISS1029</strain>
    </source>
</reference>
<dbReference type="Proteomes" id="UP000055024">
    <property type="component" value="Unassembled WGS sequence"/>
</dbReference>
<dbReference type="OrthoDB" id="269822at2759"/>
<evidence type="ECO:0000256" key="10">
    <source>
        <dbReference type="RuleBase" id="RU361133"/>
    </source>
</evidence>
<dbReference type="InterPro" id="IPR000008">
    <property type="entry name" value="C2_dom"/>
</dbReference>
<comment type="catalytic activity">
    <reaction evidence="10">
        <text>a 1,2-diacyl-sn-glycero-3-phospho-(1D-myo-inositol-4,5-bisphosphate) + H2O = 1D-myo-inositol 1,4,5-trisphosphate + a 1,2-diacyl-sn-glycerol + H(+)</text>
        <dbReference type="Rhea" id="RHEA:33179"/>
        <dbReference type="ChEBI" id="CHEBI:15377"/>
        <dbReference type="ChEBI" id="CHEBI:15378"/>
        <dbReference type="ChEBI" id="CHEBI:17815"/>
        <dbReference type="ChEBI" id="CHEBI:58456"/>
        <dbReference type="ChEBI" id="CHEBI:203600"/>
        <dbReference type="EC" id="3.1.4.11"/>
    </reaction>
</comment>
<dbReference type="PIRSF" id="PIRSF000956">
    <property type="entry name" value="PLC-beta"/>
    <property type="match status" value="1"/>
</dbReference>
<dbReference type="EC" id="3.1.4.11" evidence="2 10"/>
<dbReference type="GO" id="GO:0004435">
    <property type="term" value="F:phosphatidylinositol-4,5-bisphosphate phospholipase C activity"/>
    <property type="evidence" value="ECO:0007669"/>
    <property type="project" value="UniProtKB-EC"/>
</dbReference>
<evidence type="ECO:0000256" key="8">
    <source>
        <dbReference type="PIRSR" id="PIRSR000956-1"/>
    </source>
</evidence>
<dbReference type="PROSITE" id="PS50004">
    <property type="entry name" value="C2"/>
    <property type="match status" value="1"/>
</dbReference>
<dbReference type="GO" id="GO:0005737">
    <property type="term" value="C:cytoplasm"/>
    <property type="evidence" value="ECO:0007669"/>
    <property type="project" value="UniProtKB-SubCell"/>
</dbReference>
<dbReference type="Pfam" id="PF00168">
    <property type="entry name" value="C2"/>
    <property type="match status" value="1"/>
</dbReference>
<dbReference type="PANTHER" id="PTHR10336">
    <property type="entry name" value="PHOSPHOINOSITIDE-SPECIFIC PHOSPHOLIPASE C FAMILY PROTEIN"/>
    <property type="match status" value="1"/>
</dbReference>
<gene>
    <name evidence="14" type="primary">PLCB4</name>
    <name evidence="14" type="ORF">T11_6499</name>
</gene>
<evidence type="ECO:0000256" key="3">
    <source>
        <dbReference type="ARBA" id="ARBA00022490"/>
    </source>
</evidence>
<feature type="active site" evidence="8">
    <location>
        <position position="341"/>
    </location>
</feature>
<dbReference type="Gene3D" id="1.10.238.10">
    <property type="entry name" value="EF-hand"/>
    <property type="match status" value="1"/>
</dbReference>
<dbReference type="SMART" id="SM00239">
    <property type="entry name" value="C2"/>
    <property type="match status" value="1"/>
</dbReference>
<dbReference type="SUPFAM" id="SSF69989">
    <property type="entry name" value="C-terminal domain of PLC-beta"/>
    <property type="match status" value="1"/>
</dbReference>
<dbReference type="InterPro" id="IPR000909">
    <property type="entry name" value="PLipase_C_PInositol-sp_X_dom"/>
</dbReference>
<dbReference type="SUPFAM" id="SSF47473">
    <property type="entry name" value="EF-hand"/>
    <property type="match status" value="1"/>
</dbReference>
<feature type="active site" evidence="8">
    <location>
        <position position="390"/>
    </location>
</feature>
<dbReference type="Gene3D" id="1.20.1230.10">
    <property type="entry name" value="Phospholipase C beta, distal C-terminal domain"/>
    <property type="match status" value="1"/>
</dbReference>
<dbReference type="InterPro" id="IPR053945">
    <property type="entry name" value="PLCB1-4-like_EFh"/>
</dbReference>
<proteinExistence type="predicted"/>
<dbReference type="FunFam" id="1.10.238.10:FF:000005">
    <property type="entry name" value="Phosphoinositide phospholipase C"/>
    <property type="match status" value="1"/>
</dbReference>
<evidence type="ECO:0000259" key="13">
    <source>
        <dbReference type="PROSITE" id="PS50008"/>
    </source>
</evidence>
<dbReference type="PANTHER" id="PTHR10336:SF36">
    <property type="entry name" value="1-PHOSPHATIDYLINOSITOL 4,5-BISPHOSPHATE PHOSPHODIESTERASE BETA-4"/>
    <property type="match status" value="1"/>
</dbReference>
<dbReference type="Gene3D" id="2.30.29.240">
    <property type="match status" value="1"/>
</dbReference>
<dbReference type="Pfam" id="PF00388">
    <property type="entry name" value="PI-PLC-X"/>
    <property type="match status" value="1"/>
</dbReference>
<dbReference type="Pfam" id="PF00387">
    <property type="entry name" value="PI-PLC-Y"/>
    <property type="match status" value="1"/>
</dbReference>
<keyword evidence="9" id="KW-0106">Calcium</keyword>
<dbReference type="InterPro" id="IPR016280">
    <property type="entry name" value="PLC-beta"/>
</dbReference>
<comment type="subcellular location">
    <subcellularLocation>
        <location evidence="1">Cytoplasm</location>
    </subcellularLocation>
</comment>